<dbReference type="SUPFAM" id="SSF144005">
    <property type="entry name" value="ORC1-binding domain"/>
    <property type="match status" value="1"/>
</dbReference>
<dbReference type="STRING" id="1071383.J7S9Y6"/>
<feature type="domain" description="Helicase C-terminal" evidence="10">
    <location>
        <begin position="1055"/>
        <end position="1213"/>
    </location>
</feature>
<organism evidence="11 12">
    <name type="scientific">Huiozyma naganishii (strain ATCC MYA-139 / BCRC 22969 / CBS 8797 / KCTC 17520 / NBRC 10181 / NCYC 3082 / Yp74L-3)</name>
    <name type="common">Yeast</name>
    <name type="synonym">Kazachstania naganishii</name>
    <dbReference type="NCBI Taxonomy" id="1071383"/>
    <lineage>
        <taxon>Eukaryota</taxon>
        <taxon>Fungi</taxon>
        <taxon>Dikarya</taxon>
        <taxon>Ascomycota</taxon>
        <taxon>Saccharomycotina</taxon>
        <taxon>Saccharomycetes</taxon>
        <taxon>Saccharomycetales</taxon>
        <taxon>Saccharomycetaceae</taxon>
        <taxon>Huiozyma</taxon>
    </lineage>
</organism>
<dbReference type="GO" id="GO:0005694">
    <property type="term" value="C:chromosome"/>
    <property type="evidence" value="ECO:0007669"/>
    <property type="project" value="TreeGrafter"/>
</dbReference>
<dbReference type="OMA" id="FACISAY"/>
<feature type="compositionally biased region" description="Basic and acidic residues" evidence="9">
    <location>
        <begin position="1630"/>
        <end position="1651"/>
    </location>
</feature>
<keyword evidence="12" id="KW-1185">Reference proteome</keyword>
<evidence type="ECO:0000256" key="9">
    <source>
        <dbReference type="SAM" id="MobiDB-lite"/>
    </source>
</evidence>
<dbReference type="GO" id="GO:0009378">
    <property type="term" value="F:four-way junction helicase activity"/>
    <property type="evidence" value="ECO:0007669"/>
    <property type="project" value="TreeGrafter"/>
</dbReference>
<dbReference type="Pfam" id="PF00271">
    <property type="entry name" value="Helicase_C"/>
    <property type="match status" value="1"/>
</dbReference>
<proteinExistence type="inferred from homology"/>
<sequence>MPNLRREQPISIGRCLEVCNVVVFFTGIKWAILDNRSITTMTASFLVPTASSIPVRKIIIKISDRCLVIDGYIVLINANGTKTLRIKTSSVLFLRKSKQKAICQLKTVNDEALYNLHTSSRFIPCTSSKLFKFMETESVYVMETAHGLQLATREQKPMARKLDVIRFRPQLQMFKYLYYAPARKPIRIGTSQEFVPITNTREVGFYRKKLCLQNLEFSASDRTLLADYLTNDSEKRSRVLSVLLKYYNTVCARVAKTAFTTDRNGHQSPFPREVSSETLGDYARNVCVFIYLDDVYAQFSFAGNFPRPTDTISVFEEPLADELFLKKARYSREILTDDRHTAYFTHLCQLAAVDIRKVASEKVEFLSVFQYRYVLDAIKAWTTYAALYPQAATTISDITALFVEKKAQVWRWVTTTYSLLCNELTQTTQRFVKERGPNACIVGGKHFSKDYLVELYHDNQREFDSATESLRRYFGNILTVEIVADRLVNDRSVNLAENPRSRKSSFQNLFGAAVLADVAPCAERTTSPDEDKEIIHLVNLCARAVMWMIYVGAGGPYRFPEIQKLKYASNDRDLYADSESRCIEIHAGYSKAQILRPVTKQLDKNTSDYLLFYTMIVVPIRNHVAGRLSSVMSRDLADEMGMRVEEHTANAADGEGCRLSDAGFTTQVLNSYLFADLSCGKLLKYANFAKGARKFPVSVPQDQRLSLRDLRHGIIYFMRRHTNVGRIVAGSDAVERLAGHTAATGRTVYAVPDSVVNHEASAEVLEEYEICMAWHRFLDLAVSGQVVAVKDGDNARPDFHSSGSINDLLAAGRRLYSKDIFMFRKGQKDVATEVYLGGAQLIPVQALPGFGKTALFQIPLIALKKTRPIPKVVSFVFVPYIPLKANMIDRLGTNGLLEVGDVAVLLKNGPNVDEDALSADVYVGAFHDMATVSCARLLDNWYQTFRDTVLGLIVIDEFHNFETEMAFRGNTFSAIGEINLRQAWKVLVLSGTVGVGGFNGPLQRLGYDESLTTEAGLDLKYFFFNLVDELPLGNSVKWFDECASSKICLEKAVAMVDRFVAEEESAKVILVCRTREHAKILAVDLAKHRPLCVHGELTGASKEQTMRSFIQDPVKRVLIGTKLVSEGIDVQDLLLVLLVDYLPSIGEYVQMAGRLRKGGLCAVLWSSRSSFGDQGELRPGCLTPQLNRFYGLSQHGHVGCCRAVDNCHPDSVAFVRRVFPGILKYEKVLDSQLKRFSGTSSPKSSAQKRPLLVADSVKDNSTTRESVETESNPRDSARSLPTVDTSIDTSMDSTMELLCDDGEFLASPAKRPAKQMRSPTTPSCSNVDAPKQLLVVPGQSIVQLAAVRSGVRNVQPTFSVAPPVVSRTPMRRKNGFPESFRAAARPVSQRSVGERLREAFGADLSLFHFLGVAVKYIPTLRFFQVCEATFGLSKATEPWYCFVCMGALAFKCVCEDFRGHRNKYVVRNLVMNTLCFLKIVASSTEWAHVVRMGDDGDFPRVPLWLAERGADMQARFRTRLLEYCKLARECTLSRTSHCRIPLRKWTPVGRCSGTTGAGSICARTSWTSSRSSRPTIPRRPSPSCGSRQRWPGWGSCSGRRENTVHGGPRCGVSGAADDGVRGGKVSGVQRGERLRTAYEPGPERSHGRSGS</sequence>
<dbReference type="InterPro" id="IPR014001">
    <property type="entry name" value="Helicase_ATP-bd"/>
</dbReference>
<dbReference type="HOGENOM" id="CLU_003044_2_0_1"/>
<dbReference type="Pfam" id="PF00270">
    <property type="entry name" value="DEAD"/>
    <property type="match status" value="1"/>
</dbReference>
<evidence type="ECO:0000256" key="1">
    <source>
        <dbReference type="ARBA" id="ARBA00005446"/>
    </source>
</evidence>
<dbReference type="SUPFAM" id="SSF52540">
    <property type="entry name" value="P-loop containing nucleoside triphosphate hydrolases"/>
    <property type="match status" value="1"/>
</dbReference>
<evidence type="ECO:0000256" key="3">
    <source>
        <dbReference type="ARBA" id="ARBA00022741"/>
    </source>
</evidence>
<dbReference type="InterPro" id="IPR011545">
    <property type="entry name" value="DEAD/DEAH_box_helicase_dom"/>
</dbReference>
<keyword evidence="5" id="KW-0238">DNA-binding</keyword>
<dbReference type="InterPro" id="IPR001650">
    <property type="entry name" value="Helicase_C-like"/>
</dbReference>
<dbReference type="GO" id="GO:0043138">
    <property type="term" value="F:3'-5' DNA helicase activity"/>
    <property type="evidence" value="ECO:0007669"/>
    <property type="project" value="UniProtKB-EC"/>
</dbReference>
<protein>
    <recommendedName>
        <fullName evidence="8">DNA 3'-5' helicase</fullName>
        <ecNumber evidence="8">5.6.2.4</ecNumber>
    </recommendedName>
</protein>
<dbReference type="PANTHER" id="PTHR13710">
    <property type="entry name" value="DNA HELICASE RECQ FAMILY MEMBER"/>
    <property type="match status" value="1"/>
</dbReference>
<dbReference type="PROSITE" id="PS51194">
    <property type="entry name" value="HELICASE_CTER"/>
    <property type="match status" value="1"/>
</dbReference>
<feature type="region of interest" description="Disordered" evidence="9">
    <location>
        <begin position="1567"/>
        <end position="1651"/>
    </location>
</feature>
<dbReference type="OrthoDB" id="4070089at2759"/>
<comment type="similarity">
    <text evidence="2">Belongs to the helicase family. Yeast subtelomeric Y' repeat subfamily.</text>
</comment>
<evidence type="ECO:0000256" key="5">
    <source>
        <dbReference type="ARBA" id="ARBA00023125"/>
    </source>
</evidence>
<dbReference type="GeneID" id="34527533"/>
<dbReference type="SMART" id="SM00490">
    <property type="entry name" value="HELICc"/>
    <property type="match status" value="1"/>
</dbReference>
<dbReference type="EC" id="5.6.2.4" evidence="8"/>
<dbReference type="GO" id="GO:0000724">
    <property type="term" value="P:double-strand break repair via homologous recombination"/>
    <property type="evidence" value="ECO:0007669"/>
    <property type="project" value="TreeGrafter"/>
</dbReference>
<dbReference type="eggNOG" id="ENOG502QWCT">
    <property type="taxonomic scope" value="Eukaryota"/>
</dbReference>
<dbReference type="KEGG" id="kng:KNAG_0H03870"/>
<comment type="similarity">
    <text evidence="1">Belongs to the helicase family. RecQ subfamily.</text>
</comment>
<name>J7S9Y6_HUIN7</name>
<reference evidence="11 12" key="1">
    <citation type="journal article" date="2011" name="Proc. Natl. Acad. Sci. U.S.A.">
        <title>Evolutionary erosion of yeast sex chromosomes by mating-type switching accidents.</title>
        <authorList>
            <person name="Gordon J.L."/>
            <person name="Armisen D."/>
            <person name="Proux-Wera E."/>
            <person name="Oheigeartaigh S.S."/>
            <person name="Byrne K.P."/>
            <person name="Wolfe K.H."/>
        </authorList>
    </citation>
    <scope>NUCLEOTIDE SEQUENCE [LARGE SCALE GENOMIC DNA]</scope>
    <source>
        <strain evidence="12">ATCC MYA-139 / BCRC 22969 / CBS 8797 / CCRC 22969 / KCTC 17520 / NBRC 10181 / NCYC 3082</strain>
    </source>
</reference>
<dbReference type="Gene3D" id="3.40.50.300">
    <property type="entry name" value="P-loop containing nucleotide triphosphate hydrolases"/>
    <property type="match status" value="2"/>
</dbReference>
<evidence type="ECO:0000313" key="12">
    <source>
        <dbReference type="Proteomes" id="UP000006310"/>
    </source>
</evidence>
<evidence type="ECO:0000256" key="4">
    <source>
        <dbReference type="ARBA" id="ARBA00022840"/>
    </source>
</evidence>
<keyword evidence="3" id="KW-0547">Nucleotide-binding</keyword>
<keyword evidence="6" id="KW-0413">Isomerase</keyword>
<keyword evidence="4" id="KW-0067">ATP-binding</keyword>
<dbReference type="GO" id="GO:0003677">
    <property type="term" value="F:DNA binding"/>
    <property type="evidence" value="ECO:0007669"/>
    <property type="project" value="UniProtKB-KW"/>
</dbReference>
<evidence type="ECO:0000256" key="8">
    <source>
        <dbReference type="ARBA" id="ARBA00034808"/>
    </source>
</evidence>
<dbReference type="SMART" id="SM00487">
    <property type="entry name" value="DEXDc"/>
    <property type="match status" value="1"/>
</dbReference>
<gene>
    <name evidence="11" type="primary">KNAG0H03870</name>
    <name evidence="11" type="ordered locus">KNAG_0H03870</name>
</gene>
<dbReference type="GO" id="GO:0005737">
    <property type="term" value="C:cytoplasm"/>
    <property type="evidence" value="ECO:0007669"/>
    <property type="project" value="TreeGrafter"/>
</dbReference>
<dbReference type="EMBL" id="HE978321">
    <property type="protein sequence ID" value="CCK71801.1"/>
    <property type="molecule type" value="Genomic_DNA"/>
</dbReference>
<evidence type="ECO:0000256" key="2">
    <source>
        <dbReference type="ARBA" id="ARBA00007201"/>
    </source>
</evidence>
<feature type="compositionally biased region" description="Polar residues" evidence="9">
    <location>
        <begin position="1237"/>
        <end position="1247"/>
    </location>
</feature>
<dbReference type="Pfam" id="PF11603">
    <property type="entry name" value="Sir1"/>
    <property type="match status" value="1"/>
</dbReference>
<dbReference type="Proteomes" id="UP000006310">
    <property type="component" value="Chromosome 8"/>
</dbReference>
<evidence type="ECO:0000256" key="6">
    <source>
        <dbReference type="ARBA" id="ARBA00023235"/>
    </source>
</evidence>
<evidence type="ECO:0000313" key="11">
    <source>
        <dbReference type="EMBL" id="CCK71801.1"/>
    </source>
</evidence>
<comment type="catalytic activity">
    <reaction evidence="7">
        <text>Couples ATP hydrolysis with the unwinding of duplex DNA by translocating in the 3'-5' direction.</text>
        <dbReference type="EC" id="5.6.2.4"/>
    </reaction>
</comment>
<evidence type="ECO:0000256" key="7">
    <source>
        <dbReference type="ARBA" id="ARBA00034617"/>
    </source>
</evidence>
<feature type="compositionally biased region" description="Basic and acidic residues" evidence="9">
    <location>
        <begin position="1256"/>
        <end position="1277"/>
    </location>
</feature>
<dbReference type="InterPro" id="IPR037240">
    <property type="entry name" value="ORC1-binding_dom"/>
</dbReference>
<feature type="region of interest" description="Disordered" evidence="9">
    <location>
        <begin position="1236"/>
        <end position="1287"/>
    </location>
</feature>
<dbReference type="InterPro" id="IPR027417">
    <property type="entry name" value="P-loop_NTPase"/>
</dbReference>
<reference evidence="12" key="2">
    <citation type="submission" date="2012-08" db="EMBL/GenBank/DDBJ databases">
        <title>Genome sequence of Kazachstania naganishii.</title>
        <authorList>
            <person name="Gordon J.L."/>
            <person name="Armisen D."/>
            <person name="Proux-Wera E."/>
            <person name="OhEigeartaigh S.S."/>
            <person name="Byrne K.P."/>
            <person name="Wolfe K.H."/>
        </authorList>
    </citation>
    <scope>NUCLEOTIDE SEQUENCE [LARGE SCALE GENOMIC DNA]</scope>
    <source>
        <strain evidence="12">ATCC MYA-139 / BCRC 22969 / CBS 8797 / CCRC 22969 / KCTC 17520 / NBRC 10181 / NCYC 3082</strain>
    </source>
</reference>
<dbReference type="PANTHER" id="PTHR13710:SF105">
    <property type="entry name" value="ATP-DEPENDENT DNA HELICASE Q1"/>
    <property type="match status" value="1"/>
</dbReference>
<dbReference type="RefSeq" id="XP_022466046.1">
    <property type="nucleotide sequence ID" value="XM_022609672.1"/>
</dbReference>
<dbReference type="InterPro" id="IPR021646">
    <property type="entry name" value="Sir1_ORC-binding"/>
</dbReference>
<accession>J7S9Y6</accession>
<dbReference type="GO" id="GO:0005524">
    <property type="term" value="F:ATP binding"/>
    <property type="evidence" value="ECO:0007669"/>
    <property type="project" value="UniProtKB-KW"/>
</dbReference>
<evidence type="ECO:0000259" key="10">
    <source>
        <dbReference type="PROSITE" id="PS51194"/>
    </source>
</evidence>